<protein>
    <submittedName>
        <fullName evidence="1">Uncharacterized protein</fullName>
    </submittedName>
</protein>
<gene>
    <name evidence="1" type="ORF">I7I52_07909</name>
</gene>
<name>A0A8H7YIV4_AJECA</name>
<sequence>MLVSTSSRSSSFFSMPLVESYRKSIPACLSHPIGCNISAKSRNKFSDAGFRQHSSCFPLRPLSALAPPSWSYAYASILLSTCREPPSLISTRWLATAAGEAAFVIKPQLQHHRVIILDNKKPPAPAPVEILKMDRDR</sequence>
<dbReference type="Proteomes" id="UP000670092">
    <property type="component" value="Unassembled WGS sequence"/>
</dbReference>
<accession>A0A8H7YIV4</accession>
<proteinExistence type="predicted"/>
<dbReference type="AlphaFoldDB" id="A0A8H7YIV4"/>
<reference evidence="1 2" key="1">
    <citation type="submission" date="2021-01" db="EMBL/GenBank/DDBJ databases">
        <title>Chromosome-level genome assembly of a human fungal pathogen reveals clustering of transcriptionally co-regulated genes.</title>
        <authorList>
            <person name="Voorhies M."/>
            <person name="Cohen S."/>
            <person name="Shea T.P."/>
            <person name="Petrus S."/>
            <person name="Munoz J.F."/>
            <person name="Poplawski S."/>
            <person name="Goldman W.E."/>
            <person name="Michael T."/>
            <person name="Cuomo C.A."/>
            <person name="Sil A."/>
            <person name="Beyhan S."/>
        </authorList>
    </citation>
    <scope>NUCLEOTIDE SEQUENCE [LARGE SCALE GENOMIC DNA]</scope>
    <source>
        <strain evidence="1 2">G184AR</strain>
    </source>
</reference>
<evidence type="ECO:0000313" key="2">
    <source>
        <dbReference type="Proteomes" id="UP000670092"/>
    </source>
</evidence>
<evidence type="ECO:0000313" key="1">
    <source>
        <dbReference type="EMBL" id="KAG5290783.1"/>
    </source>
</evidence>
<dbReference type="VEuPathDB" id="FungiDB:I7I52_07909"/>
<organism evidence="1 2">
    <name type="scientific">Ajellomyces capsulatus</name>
    <name type="common">Darling's disease fungus</name>
    <name type="synonym">Histoplasma capsulatum</name>
    <dbReference type="NCBI Taxonomy" id="5037"/>
    <lineage>
        <taxon>Eukaryota</taxon>
        <taxon>Fungi</taxon>
        <taxon>Dikarya</taxon>
        <taxon>Ascomycota</taxon>
        <taxon>Pezizomycotina</taxon>
        <taxon>Eurotiomycetes</taxon>
        <taxon>Eurotiomycetidae</taxon>
        <taxon>Onygenales</taxon>
        <taxon>Ajellomycetaceae</taxon>
        <taxon>Histoplasma</taxon>
    </lineage>
</organism>
<dbReference type="EMBL" id="JAEVHI010000005">
    <property type="protein sequence ID" value="KAG5290783.1"/>
    <property type="molecule type" value="Genomic_DNA"/>
</dbReference>
<comment type="caution">
    <text evidence="1">The sequence shown here is derived from an EMBL/GenBank/DDBJ whole genome shotgun (WGS) entry which is preliminary data.</text>
</comment>